<dbReference type="EMBL" id="VVZA01000029">
    <property type="protein sequence ID" value="KAA5401734.1"/>
    <property type="molecule type" value="Genomic_DNA"/>
</dbReference>
<reference evidence="7 10" key="1">
    <citation type="submission" date="2018-08" db="EMBL/GenBank/DDBJ databases">
        <title>A genome reference for cultivated species of the human gut microbiota.</title>
        <authorList>
            <person name="Zou Y."/>
            <person name="Xue W."/>
            <person name="Luo G."/>
        </authorList>
    </citation>
    <scope>NUCLEOTIDE SEQUENCE [LARGE SCALE GENOMIC DNA]</scope>
    <source>
        <strain evidence="7 10">AF14-1AC</strain>
    </source>
</reference>
<dbReference type="eggNOG" id="ENOG502ZY94">
    <property type="taxonomic scope" value="Bacteria"/>
</dbReference>
<proteinExistence type="predicted"/>
<keyword evidence="1" id="KW-0812">Transmembrane</keyword>
<reference evidence="6 17" key="4">
    <citation type="submission" date="2019-11" db="EMBL/GenBank/DDBJ databases">
        <title>Complete genome sequence of Bacteroides dorei DSM 17855.</title>
        <authorList>
            <person name="Russell J.T."/>
        </authorList>
    </citation>
    <scope>NUCLEOTIDE SEQUENCE [LARGE SCALE GENOMIC DNA]</scope>
    <source>
        <strain evidence="6 17">DSM 17855</strain>
    </source>
</reference>
<evidence type="ECO:0000313" key="12">
    <source>
        <dbReference type="Proteomes" id="UP000294834"/>
    </source>
</evidence>
<dbReference type="Proteomes" id="UP000481616">
    <property type="component" value="Unassembled WGS sequence"/>
</dbReference>
<dbReference type="Proteomes" id="UP000294527">
    <property type="component" value="Unassembled WGS sequence"/>
</dbReference>
<dbReference type="RefSeq" id="WP_007833515.1">
    <property type="nucleotide sequence ID" value="NZ_JBCNYR010000216.1"/>
</dbReference>
<evidence type="ECO:0000313" key="16">
    <source>
        <dbReference type="Proteomes" id="UP000481700"/>
    </source>
</evidence>
<dbReference type="EMBL" id="VVYY01000028">
    <property type="protein sequence ID" value="KAA5392924.1"/>
    <property type="molecule type" value="Genomic_DNA"/>
</dbReference>
<evidence type="ECO:0000313" key="11">
    <source>
        <dbReference type="Proteomes" id="UP000294527"/>
    </source>
</evidence>
<dbReference type="EMBL" id="VVZV01000004">
    <property type="protein sequence ID" value="KAA5322932.1"/>
    <property type="molecule type" value="Genomic_DNA"/>
</dbReference>
<evidence type="ECO:0000313" key="2">
    <source>
        <dbReference type="EMBL" id="KAA5322932.1"/>
    </source>
</evidence>
<reference evidence="11 12" key="3">
    <citation type="journal article" date="2019" name="Nat. Microbiol.">
        <title>Genomic variation and strain-specific functional adaptation in the human gut microbiome during early life.</title>
        <authorList>
            <person name="Vatanen T."/>
            <person name="Plichta D.R."/>
            <person name="Somani J."/>
            <person name="Munch P.C."/>
            <person name="Arthur T.D."/>
            <person name="Hall A.B."/>
            <person name="Rudolf S."/>
            <person name="Oakeley E.J."/>
            <person name="Ke X."/>
            <person name="Young R.A."/>
            <person name="Haiser H.J."/>
            <person name="Kolde R."/>
            <person name="Yassour M."/>
            <person name="Luopajarvi K."/>
            <person name="Siljander H."/>
            <person name="Virtanen S.M."/>
            <person name="Ilonen J."/>
            <person name="Uibo R."/>
            <person name="Tillmann V."/>
            <person name="Mokurov S."/>
            <person name="Dorshakova N."/>
            <person name="Porter J.A."/>
            <person name="McHardy A.C."/>
            <person name="Lahdesmaki H."/>
            <person name="Vlamakis H."/>
            <person name="Huttenhower C."/>
            <person name="Knip M."/>
            <person name="Xavier R.J."/>
        </authorList>
    </citation>
    <scope>NUCLEOTIDE SEQUENCE [LARGE SCALE GENOMIC DNA]</scope>
    <source>
        <strain evidence="8 11">RJX1047</strain>
        <strain evidence="9 12">RJX1052</strain>
    </source>
</reference>
<accession>A0A076IPI5</accession>
<evidence type="ECO:0000313" key="15">
    <source>
        <dbReference type="Proteomes" id="UP000481616"/>
    </source>
</evidence>
<dbReference type="KEGG" id="bdo:EL88_11165"/>
<name>A0A076IPI5_9BACT</name>
<keyword evidence="1" id="KW-1133">Transmembrane helix</keyword>
<evidence type="ECO:0000313" key="5">
    <source>
        <dbReference type="EMBL" id="KAA5401734.1"/>
    </source>
</evidence>
<evidence type="ECO:0000256" key="1">
    <source>
        <dbReference type="SAM" id="Phobius"/>
    </source>
</evidence>
<dbReference type="Proteomes" id="UP000441162">
    <property type="component" value="Unassembled WGS sequence"/>
</dbReference>
<evidence type="ECO:0000313" key="13">
    <source>
        <dbReference type="Proteomes" id="UP000347681"/>
    </source>
</evidence>
<sequence>MWEKHCPVILPLFLQVILLCFCLFHFVAFLAVTLFGGLGKEKIKKAIFPDSQSFVNLKSNTMKNTMQRYVFLR</sequence>
<gene>
    <name evidence="7" type="ORF">DWW04_16855</name>
    <name evidence="8" type="ORF">E1I98_02280</name>
    <name evidence="9" type="ORF">E1J06_12200</name>
    <name evidence="5" type="ORF">F2Y51_21040</name>
    <name evidence="4" type="ORF">F2Y58_21315</name>
    <name evidence="3" type="ORF">F2Y61_18305</name>
    <name evidence="2" type="ORF">F2Z07_04570</name>
    <name evidence="6" type="ORF">GKD17_13295</name>
</gene>
<dbReference type="Proteomes" id="UP000481700">
    <property type="component" value="Unassembled WGS sequence"/>
</dbReference>
<dbReference type="EMBL" id="CP046176">
    <property type="protein sequence ID" value="QJR77287.1"/>
    <property type="molecule type" value="Genomic_DNA"/>
</dbReference>
<dbReference type="KEGG" id="bdh:GV66_18955"/>
<keyword evidence="1" id="KW-0472">Membrane</keyword>
<dbReference type="EMBL" id="QRZL01000020">
    <property type="protein sequence ID" value="RGV73262.1"/>
    <property type="molecule type" value="Genomic_DNA"/>
</dbReference>
<evidence type="ECO:0000313" key="6">
    <source>
        <dbReference type="EMBL" id="QJR77287.1"/>
    </source>
</evidence>
<feature type="transmembrane region" description="Helical" evidence="1">
    <location>
        <begin position="12"/>
        <end position="35"/>
    </location>
</feature>
<dbReference type="AlphaFoldDB" id="A0A076IPI5"/>
<dbReference type="Proteomes" id="UP000500949">
    <property type="component" value="Chromosome"/>
</dbReference>
<dbReference type="EMBL" id="SLTX01000001">
    <property type="protein sequence ID" value="TDB08096.1"/>
    <property type="molecule type" value="Genomic_DNA"/>
</dbReference>
<reference evidence="13 14" key="2">
    <citation type="journal article" date="2019" name="Nat. Med.">
        <title>A library of human gut bacterial isolates paired with longitudinal multiomics data enables mechanistic microbiome research.</title>
        <authorList>
            <person name="Poyet M."/>
            <person name="Groussin M."/>
            <person name="Gibbons S.M."/>
            <person name="Avila-Pacheco J."/>
            <person name="Jiang X."/>
            <person name="Kearney S.M."/>
            <person name="Perrotta A.R."/>
            <person name="Berdy B."/>
            <person name="Zhao S."/>
            <person name="Lieberman T.D."/>
            <person name="Swanson P.K."/>
            <person name="Smith M."/>
            <person name="Roesemann S."/>
            <person name="Alexander J.E."/>
            <person name="Rich S.A."/>
            <person name="Livny J."/>
            <person name="Vlamakis H."/>
            <person name="Clish C."/>
            <person name="Bullock K."/>
            <person name="Deik A."/>
            <person name="Scott J."/>
            <person name="Pierce K.A."/>
            <person name="Xavier R.J."/>
            <person name="Alm E.J."/>
        </authorList>
    </citation>
    <scope>NUCLEOTIDE SEQUENCE [LARGE SCALE GENOMIC DNA]</scope>
    <source>
        <strain evidence="4 15">BIOML-A1</strain>
        <strain evidence="2 16">BIOML-A25</strain>
        <strain evidence="5 14">BIOML-A4</strain>
        <strain evidence="3 13">BIOML-A5</strain>
    </source>
</reference>
<dbReference type="Proteomes" id="UP000283678">
    <property type="component" value="Unassembled WGS sequence"/>
</dbReference>
<dbReference type="EMBL" id="SLTU01000001">
    <property type="protein sequence ID" value="TDA75286.1"/>
    <property type="molecule type" value="Genomic_DNA"/>
</dbReference>
<evidence type="ECO:0000313" key="10">
    <source>
        <dbReference type="Proteomes" id="UP000283678"/>
    </source>
</evidence>
<dbReference type="EMBL" id="VVZB01000013">
    <property type="protein sequence ID" value="KAA5380408.1"/>
    <property type="molecule type" value="Genomic_DNA"/>
</dbReference>
<dbReference type="Proteomes" id="UP000347681">
    <property type="component" value="Unassembled WGS sequence"/>
</dbReference>
<protein>
    <submittedName>
        <fullName evidence="5">Uncharacterized protein</fullName>
    </submittedName>
</protein>
<evidence type="ECO:0000313" key="14">
    <source>
        <dbReference type="Proteomes" id="UP000441162"/>
    </source>
</evidence>
<evidence type="ECO:0000313" key="9">
    <source>
        <dbReference type="EMBL" id="TDB08096.1"/>
    </source>
</evidence>
<organism evidence="5 14">
    <name type="scientific">Phocaeicola dorei</name>
    <dbReference type="NCBI Taxonomy" id="357276"/>
    <lineage>
        <taxon>Bacteria</taxon>
        <taxon>Pseudomonadati</taxon>
        <taxon>Bacteroidota</taxon>
        <taxon>Bacteroidia</taxon>
        <taxon>Bacteroidales</taxon>
        <taxon>Bacteroidaceae</taxon>
        <taxon>Phocaeicola</taxon>
    </lineage>
</organism>
<evidence type="ECO:0000313" key="7">
    <source>
        <dbReference type="EMBL" id="RGV73262.1"/>
    </source>
</evidence>
<evidence type="ECO:0000313" key="3">
    <source>
        <dbReference type="EMBL" id="KAA5380408.1"/>
    </source>
</evidence>
<evidence type="ECO:0000313" key="8">
    <source>
        <dbReference type="EMBL" id="TDA75286.1"/>
    </source>
</evidence>
<dbReference type="Proteomes" id="UP000294834">
    <property type="component" value="Unassembled WGS sequence"/>
</dbReference>
<evidence type="ECO:0000313" key="4">
    <source>
        <dbReference type="EMBL" id="KAA5392924.1"/>
    </source>
</evidence>
<evidence type="ECO:0000313" key="17">
    <source>
        <dbReference type="Proteomes" id="UP000500949"/>
    </source>
</evidence>